<accession>A0A915M934</accession>
<dbReference type="Gene3D" id="3.90.79.10">
    <property type="entry name" value="Nucleoside Triphosphate Pyrophosphohydrolase"/>
    <property type="match status" value="1"/>
</dbReference>
<evidence type="ECO:0000256" key="1">
    <source>
        <dbReference type="SAM" id="MobiDB-lite"/>
    </source>
</evidence>
<dbReference type="InterPro" id="IPR039989">
    <property type="entry name" value="NUDT9"/>
</dbReference>
<evidence type="ECO:0000256" key="2">
    <source>
        <dbReference type="SAM" id="SignalP"/>
    </source>
</evidence>
<protein>
    <submittedName>
        <fullName evidence="4">Nudix hydrolase domain-containing protein</fullName>
    </submittedName>
</protein>
<dbReference type="PANTHER" id="PTHR13030:SF8">
    <property type="entry name" value="ADP-RIBOSE PYROPHOSPHATASE, MITOCHONDRIAL"/>
    <property type="match status" value="1"/>
</dbReference>
<dbReference type="GO" id="GO:0047631">
    <property type="term" value="F:ADP-ribose diphosphatase activity"/>
    <property type="evidence" value="ECO:0007669"/>
    <property type="project" value="InterPro"/>
</dbReference>
<dbReference type="InterPro" id="IPR015797">
    <property type="entry name" value="NUDIX_hydrolase-like_dom_sf"/>
</dbReference>
<feature type="chain" id="PRO_5038023084" evidence="2">
    <location>
        <begin position="19"/>
        <end position="662"/>
    </location>
</feature>
<dbReference type="WBParaSite" id="scaffold3237_cov316.g6260">
    <property type="protein sequence ID" value="scaffold3237_cov316.g6260"/>
    <property type="gene ID" value="scaffold3237_cov316.g6260"/>
</dbReference>
<sequence>MRLLVLSAFTLIIALGEAKAPERSSHGLPGNINVYLEPNDGRCKRKLYDPKFQLPLPRQYTGIYKSAIYPRATVNEEEFNRVLEIQNGWLKEIMSEEAYEDYKKLDPANHIEKVHAEKPHLKELKEKAKKVAIENKAIKLLKDIDHVSEREEAVKMLKKAGYSIENDEDVDNLLNELRGKVALKLDMDPAGFYKPYKPNEVVGLHLKRGHLPASSWIKPDDKDVKKYSGLWHTDSEKDLIIHHDYDNNEKRILDRCSFYGKYELDENGYPINPITRTGFISRGELYQWGPSKGVGAILYSKSINDEFSFLGVMNGKYERPAGFIVVWIKTILIDRRITTPGGYVDPNEEFEDAAKRELIEEGLANKKIGKEEKAEFENKLKKLMGDGELVIFGYNDAKETNTDNAWTESVTYAFGIDHKNLNEFEADHGSDAIKAMWMTIKVNKDSSEVKLLMEKVINEESKVAKEEKIEEMQVDLQVEETTVGDHEDLNLKKEGEFKVKNLLDKKIRNMFSIEEKIDFVLRTFKACRTEYVDEDKLEKTEEIVDKEIGESSSSKAEATKKVPVEICLNLNDKKTMNMEGVARLFLVKLYGEMPYLEFLAKQKSNQGTYVVKRGKVSTLITGKKRLHEQGSGSHHKHEEEKKSPRTSLSPSKKRGGSPTKGR</sequence>
<keyword evidence="3" id="KW-1185">Reference proteome</keyword>
<evidence type="ECO:0000313" key="3">
    <source>
        <dbReference type="Proteomes" id="UP000887561"/>
    </source>
</evidence>
<dbReference type="SUPFAM" id="SSF55811">
    <property type="entry name" value="Nudix"/>
    <property type="match status" value="1"/>
</dbReference>
<feature type="signal peptide" evidence="2">
    <location>
        <begin position="1"/>
        <end position="18"/>
    </location>
</feature>
<feature type="compositionally biased region" description="Basic residues" evidence="1">
    <location>
        <begin position="651"/>
        <end position="662"/>
    </location>
</feature>
<evidence type="ECO:0000313" key="4">
    <source>
        <dbReference type="WBParaSite" id="scaffold3237_cov316.g6260"/>
    </source>
</evidence>
<keyword evidence="2" id="KW-0732">Signal</keyword>
<name>A0A915M934_MELJA</name>
<organism evidence="3 4">
    <name type="scientific">Meloidogyne javanica</name>
    <name type="common">Root-knot nematode worm</name>
    <dbReference type="NCBI Taxonomy" id="6303"/>
    <lineage>
        <taxon>Eukaryota</taxon>
        <taxon>Metazoa</taxon>
        <taxon>Ecdysozoa</taxon>
        <taxon>Nematoda</taxon>
        <taxon>Chromadorea</taxon>
        <taxon>Rhabditida</taxon>
        <taxon>Tylenchina</taxon>
        <taxon>Tylenchomorpha</taxon>
        <taxon>Tylenchoidea</taxon>
        <taxon>Meloidogynidae</taxon>
        <taxon>Meloidogyninae</taxon>
        <taxon>Meloidogyne</taxon>
        <taxon>Meloidogyne incognita group</taxon>
    </lineage>
</organism>
<dbReference type="Pfam" id="PF25969">
    <property type="entry name" value="NUDT9_N"/>
    <property type="match status" value="1"/>
</dbReference>
<dbReference type="AlphaFoldDB" id="A0A915M934"/>
<feature type="region of interest" description="Disordered" evidence="1">
    <location>
        <begin position="621"/>
        <end position="662"/>
    </location>
</feature>
<reference evidence="4" key="1">
    <citation type="submission" date="2022-11" db="UniProtKB">
        <authorList>
            <consortium name="WormBaseParasite"/>
        </authorList>
    </citation>
    <scope>IDENTIFICATION</scope>
</reference>
<dbReference type="PANTHER" id="PTHR13030">
    <property type="entry name" value="NUDIX HYDROLASE"/>
    <property type="match status" value="1"/>
</dbReference>
<dbReference type="Proteomes" id="UP000887561">
    <property type="component" value="Unplaced"/>
</dbReference>
<proteinExistence type="predicted"/>